<dbReference type="SUPFAM" id="SSF53955">
    <property type="entry name" value="Lysozyme-like"/>
    <property type="match status" value="1"/>
</dbReference>
<dbReference type="RefSeq" id="WP_243405342.1">
    <property type="nucleotide sequence ID" value="NZ_PUGF01000005.1"/>
</dbReference>
<evidence type="ECO:0000313" key="2">
    <source>
        <dbReference type="EMBL" id="PRC93854.1"/>
    </source>
</evidence>
<dbReference type="CDD" id="cd13400">
    <property type="entry name" value="LT_IagB-like"/>
    <property type="match status" value="1"/>
</dbReference>
<accession>A0A2S9H1I8</accession>
<dbReference type="Proteomes" id="UP000237839">
    <property type="component" value="Unassembled WGS sequence"/>
</dbReference>
<sequence length="167" mass="18641">MSFISKRWFILLRWIIFTLLVMLVSSTDSAYASCFVSAGKKYTIDPQLLEAIAQVESSMNPQALNRNRDGSEDIGLMQINSSHLVRLRKDGITRQQLLDDACLSVMIGAEILSGFIGQFGYTWRAVGAYNAGGNPGCDLLRELYAARVVREYRRLRGRPELAASGKM</sequence>
<feature type="domain" description="Transglycosylase SLT" evidence="1">
    <location>
        <begin position="34"/>
        <end position="134"/>
    </location>
</feature>
<comment type="caution">
    <text evidence="2">The sequence shown here is derived from an EMBL/GenBank/DDBJ whole genome shotgun (WGS) entry which is preliminary data.</text>
</comment>
<dbReference type="EMBL" id="PUGF01000005">
    <property type="protein sequence ID" value="PRC93854.1"/>
    <property type="molecule type" value="Genomic_DNA"/>
</dbReference>
<dbReference type="InterPro" id="IPR008258">
    <property type="entry name" value="Transglycosylase_SLT_dom_1"/>
</dbReference>
<evidence type="ECO:0000313" key="3">
    <source>
        <dbReference type="Proteomes" id="UP000237839"/>
    </source>
</evidence>
<evidence type="ECO:0000259" key="1">
    <source>
        <dbReference type="Pfam" id="PF01464"/>
    </source>
</evidence>
<gene>
    <name evidence="2" type="ORF">S2091_1463</name>
</gene>
<dbReference type="Pfam" id="PF01464">
    <property type="entry name" value="SLT"/>
    <property type="match status" value="1"/>
</dbReference>
<proteinExistence type="predicted"/>
<dbReference type="AlphaFoldDB" id="A0A2S9H1I8"/>
<dbReference type="InterPro" id="IPR023346">
    <property type="entry name" value="Lysozyme-like_dom_sf"/>
</dbReference>
<protein>
    <submittedName>
        <fullName evidence="2">Transglycosylase SLT domain</fullName>
    </submittedName>
</protein>
<dbReference type="Gene3D" id="1.10.530.10">
    <property type="match status" value="1"/>
</dbReference>
<reference evidence="2 3" key="1">
    <citation type="submission" date="2018-02" db="EMBL/GenBank/DDBJ databases">
        <title>Solimicrobium silvestre gen. nov., sp. nov., isolated from alpine forest soil.</title>
        <authorList>
            <person name="Margesin R."/>
            <person name="Albuquerque L."/>
            <person name="Zhang D.-C."/>
            <person name="Froufe H.J.C."/>
            <person name="Severino R."/>
            <person name="Roxo I."/>
            <person name="Egas C."/>
            <person name="Da Costa M.S."/>
        </authorList>
    </citation>
    <scope>NUCLEOTIDE SEQUENCE [LARGE SCALE GENOMIC DNA]</scope>
    <source>
        <strain evidence="2 3">S20-91</strain>
    </source>
</reference>
<name>A0A2S9H1I8_9BURK</name>
<keyword evidence="3" id="KW-1185">Reference proteome</keyword>
<organism evidence="2 3">
    <name type="scientific">Solimicrobium silvestre</name>
    <dbReference type="NCBI Taxonomy" id="2099400"/>
    <lineage>
        <taxon>Bacteria</taxon>
        <taxon>Pseudomonadati</taxon>
        <taxon>Pseudomonadota</taxon>
        <taxon>Betaproteobacteria</taxon>
        <taxon>Burkholderiales</taxon>
        <taxon>Oxalobacteraceae</taxon>
        <taxon>Solimicrobium</taxon>
    </lineage>
</organism>